<protein>
    <recommendedName>
        <fullName evidence="2 7">DNA repair protein RecO</fullName>
    </recommendedName>
    <alternativeName>
        <fullName evidence="6 7">Recombination protein O</fullName>
    </alternativeName>
</protein>
<proteinExistence type="inferred from homology"/>
<dbReference type="EMBL" id="CP008941">
    <property type="protein sequence ID" value="AIK96052.1"/>
    <property type="molecule type" value="Genomic_DNA"/>
</dbReference>
<evidence type="ECO:0000256" key="7">
    <source>
        <dbReference type="HAMAP-Rule" id="MF_00201"/>
    </source>
</evidence>
<dbReference type="InterPro" id="IPR012340">
    <property type="entry name" value="NA-bd_OB-fold"/>
</dbReference>
<sequence length="238" mass="26564">MKWQEDGVILSLRQHGENSAVVSLLTRSHGRHAGIIRISSRNRPILQPGNTVQAQWSARLSEHLGAFQLELVHSPLARIMPDSLRLTAMVSLLTILDRLLAERHPYSLIYDMVVNLMQKLADPGSGWLKDYAIFELRLLEALGYGLDLSQCAATGRQDDLTYVSPKSGCAVSREAGLPYANKLFEIPKFIISGDEGIAEADDIAKSLKMSGYFLAKYFFNSILPDHRQRLTQLLDLSD</sequence>
<gene>
    <name evidence="7" type="primary">recO</name>
    <name evidence="9" type="ORF">ID47_03775</name>
</gene>
<reference evidence="9 10" key="1">
    <citation type="submission" date="2014-07" db="EMBL/GenBank/DDBJ databases">
        <title>Comparative genomic insights into amoeba endosymbionts belonging to the families of Holosporaceae and Candidatus Midichloriaceae within Rickettsiales.</title>
        <authorList>
            <person name="Wang Z."/>
            <person name="Wu M."/>
        </authorList>
    </citation>
    <scope>NUCLEOTIDE SEQUENCE [LARGE SCALE GENOMIC DNA]</scope>
    <source>
        <strain evidence="9">PRA3</strain>
    </source>
</reference>
<dbReference type="Pfam" id="PF11967">
    <property type="entry name" value="RecO_N"/>
    <property type="match status" value="1"/>
</dbReference>
<dbReference type="NCBIfam" id="TIGR00613">
    <property type="entry name" value="reco"/>
    <property type="match status" value="1"/>
</dbReference>
<dbReference type="SUPFAM" id="SSF50249">
    <property type="entry name" value="Nucleic acid-binding proteins"/>
    <property type="match status" value="1"/>
</dbReference>
<dbReference type="InterPro" id="IPR037278">
    <property type="entry name" value="ARFGAP/RecO"/>
</dbReference>
<dbReference type="RefSeq" id="WP_038463953.1">
    <property type="nucleotide sequence ID" value="NZ_CP008941.1"/>
</dbReference>
<keyword evidence="5 7" id="KW-0234">DNA repair</keyword>
<evidence type="ECO:0000256" key="2">
    <source>
        <dbReference type="ARBA" id="ARBA00021310"/>
    </source>
</evidence>
<dbReference type="OrthoDB" id="9804792at2"/>
<accession>A0A077ASA0</accession>
<dbReference type="GO" id="GO:0006310">
    <property type="term" value="P:DNA recombination"/>
    <property type="evidence" value="ECO:0007669"/>
    <property type="project" value="UniProtKB-UniRule"/>
</dbReference>
<organism evidence="9 10">
    <name type="scientific">Candidatus Odyssella acanthamoebae</name>
    <dbReference type="NCBI Taxonomy" id="91604"/>
    <lineage>
        <taxon>Bacteria</taxon>
        <taxon>Pseudomonadati</taxon>
        <taxon>Pseudomonadota</taxon>
        <taxon>Alphaproteobacteria</taxon>
        <taxon>Holosporales</taxon>
        <taxon>Candidatus Paracaedibacteraceae</taxon>
        <taxon>Candidatus Odyssella</taxon>
    </lineage>
</organism>
<dbReference type="Pfam" id="PF02565">
    <property type="entry name" value="RecO_C"/>
    <property type="match status" value="1"/>
</dbReference>
<dbReference type="HAMAP" id="MF_00201">
    <property type="entry name" value="RecO"/>
    <property type="match status" value="1"/>
</dbReference>
<evidence type="ECO:0000256" key="5">
    <source>
        <dbReference type="ARBA" id="ARBA00023204"/>
    </source>
</evidence>
<dbReference type="GO" id="GO:0043590">
    <property type="term" value="C:bacterial nucleoid"/>
    <property type="evidence" value="ECO:0007669"/>
    <property type="project" value="TreeGrafter"/>
</dbReference>
<name>A0A077ASA0_9PROT</name>
<dbReference type="STRING" id="91604.ID47_03775"/>
<dbReference type="AlphaFoldDB" id="A0A077ASA0"/>
<dbReference type="InterPro" id="IPR003717">
    <property type="entry name" value="RecO"/>
</dbReference>
<dbReference type="SUPFAM" id="SSF57863">
    <property type="entry name" value="ArfGap/RecO-like zinc finger"/>
    <property type="match status" value="1"/>
</dbReference>
<evidence type="ECO:0000313" key="9">
    <source>
        <dbReference type="EMBL" id="AIK96052.1"/>
    </source>
</evidence>
<dbReference type="GO" id="GO:0006302">
    <property type="term" value="P:double-strand break repair"/>
    <property type="evidence" value="ECO:0007669"/>
    <property type="project" value="TreeGrafter"/>
</dbReference>
<dbReference type="InterPro" id="IPR042242">
    <property type="entry name" value="RecO_C"/>
</dbReference>
<dbReference type="Proteomes" id="UP000028926">
    <property type="component" value="Chromosome"/>
</dbReference>
<evidence type="ECO:0000256" key="1">
    <source>
        <dbReference type="ARBA" id="ARBA00007452"/>
    </source>
</evidence>
<dbReference type="HOGENOM" id="CLU_086029_0_0_5"/>
<comment type="similarity">
    <text evidence="1 7">Belongs to the RecO family.</text>
</comment>
<keyword evidence="10" id="KW-1185">Reference proteome</keyword>
<evidence type="ECO:0000259" key="8">
    <source>
        <dbReference type="Pfam" id="PF11967"/>
    </source>
</evidence>
<evidence type="ECO:0000256" key="6">
    <source>
        <dbReference type="ARBA" id="ARBA00033409"/>
    </source>
</evidence>
<dbReference type="InterPro" id="IPR022572">
    <property type="entry name" value="DNA_rep/recomb_RecO_N"/>
</dbReference>
<evidence type="ECO:0000256" key="4">
    <source>
        <dbReference type="ARBA" id="ARBA00023172"/>
    </source>
</evidence>
<dbReference type="Gene3D" id="2.40.50.140">
    <property type="entry name" value="Nucleic acid-binding proteins"/>
    <property type="match status" value="1"/>
</dbReference>
<dbReference type="KEGG" id="paca:ID47_03775"/>
<feature type="domain" description="DNA replication/recombination mediator RecO N-terminal" evidence="8">
    <location>
        <begin position="1"/>
        <end position="73"/>
    </location>
</feature>
<comment type="function">
    <text evidence="7">Involved in DNA repair and RecF pathway recombination.</text>
</comment>
<keyword evidence="4 7" id="KW-0233">DNA recombination</keyword>
<evidence type="ECO:0000313" key="10">
    <source>
        <dbReference type="Proteomes" id="UP000028926"/>
    </source>
</evidence>
<dbReference type="PANTHER" id="PTHR33991:SF1">
    <property type="entry name" value="DNA REPAIR PROTEIN RECO"/>
    <property type="match status" value="1"/>
</dbReference>
<dbReference type="eggNOG" id="COG1381">
    <property type="taxonomic scope" value="Bacteria"/>
</dbReference>
<dbReference type="Gene3D" id="1.20.1440.120">
    <property type="entry name" value="Recombination protein O, C-terminal domain"/>
    <property type="match status" value="1"/>
</dbReference>
<evidence type="ECO:0000256" key="3">
    <source>
        <dbReference type="ARBA" id="ARBA00022763"/>
    </source>
</evidence>
<dbReference type="PANTHER" id="PTHR33991">
    <property type="entry name" value="DNA REPAIR PROTEIN RECO"/>
    <property type="match status" value="1"/>
</dbReference>
<keyword evidence="3 7" id="KW-0227">DNA damage</keyword>